<dbReference type="Gene3D" id="2.40.30.10">
    <property type="entry name" value="Translation factors"/>
    <property type="match status" value="1"/>
</dbReference>
<dbReference type="Pfam" id="PF00679">
    <property type="entry name" value="EFG_C"/>
    <property type="match status" value="1"/>
</dbReference>
<dbReference type="InterPro" id="IPR009000">
    <property type="entry name" value="Transl_B-barrel_sf"/>
</dbReference>
<gene>
    <name evidence="12" type="ORF">DEBURN_LOCUS4376</name>
</gene>
<evidence type="ECO:0000313" key="13">
    <source>
        <dbReference type="Proteomes" id="UP000789706"/>
    </source>
</evidence>
<comment type="catalytic activity">
    <reaction evidence="7">
        <text>GTP + H2O = GDP + phosphate + H(+)</text>
        <dbReference type="Rhea" id="RHEA:19669"/>
        <dbReference type="ChEBI" id="CHEBI:15377"/>
        <dbReference type="ChEBI" id="CHEBI:15378"/>
        <dbReference type="ChEBI" id="CHEBI:37565"/>
        <dbReference type="ChEBI" id="CHEBI:43474"/>
        <dbReference type="ChEBI" id="CHEBI:58189"/>
    </reaction>
</comment>
<feature type="region of interest" description="Disordered" evidence="10">
    <location>
        <begin position="202"/>
        <end position="230"/>
    </location>
</feature>
<dbReference type="PRINTS" id="PR00315">
    <property type="entry name" value="ELONGATNFCT"/>
</dbReference>
<dbReference type="PROSITE" id="PS51722">
    <property type="entry name" value="G_TR_2"/>
    <property type="match status" value="1"/>
</dbReference>
<evidence type="ECO:0000256" key="9">
    <source>
        <dbReference type="ARBA" id="ARBA00081809"/>
    </source>
</evidence>
<dbReference type="GO" id="GO:0042256">
    <property type="term" value="P:cytosolic ribosome assembly"/>
    <property type="evidence" value="ECO:0007669"/>
    <property type="project" value="TreeGrafter"/>
</dbReference>
<dbReference type="Gene3D" id="3.40.50.300">
    <property type="entry name" value="P-loop containing nucleotide triphosphate hydrolases"/>
    <property type="match status" value="1"/>
</dbReference>
<dbReference type="SUPFAM" id="SSF50447">
    <property type="entry name" value="Translation proteins"/>
    <property type="match status" value="1"/>
</dbReference>
<organism evidence="12 13">
    <name type="scientific">Diversispora eburnea</name>
    <dbReference type="NCBI Taxonomy" id="1213867"/>
    <lineage>
        <taxon>Eukaryota</taxon>
        <taxon>Fungi</taxon>
        <taxon>Fungi incertae sedis</taxon>
        <taxon>Mucoromycota</taxon>
        <taxon>Glomeromycotina</taxon>
        <taxon>Glomeromycetes</taxon>
        <taxon>Diversisporales</taxon>
        <taxon>Diversisporaceae</taxon>
        <taxon>Diversispora</taxon>
    </lineage>
</organism>
<dbReference type="InterPro" id="IPR000795">
    <property type="entry name" value="T_Tr_GTP-bd_dom"/>
</dbReference>
<accession>A0A9N8WUU7</accession>
<dbReference type="OrthoDB" id="364892at2759"/>
<dbReference type="SUPFAM" id="SSF54980">
    <property type="entry name" value="EF-G C-terminal domain-like"/>
    <property type="match status" value="2"/>
</dbReference>
<dbReference type="CDD" id="cd16268">
    <property type="entry name" value="EF2_II"/>
    <property type="match status" value="1"/>
</dbReference>
<evidence type="ECO:0000256" key="2">
    <source>
        <dbReference type="ARBA" id="ARBA00022490"/>
    </source>
</evidence>
<protein>
    <recommendedName>
        <fullName evidence="8">Ribosome assembly protein 1</fullName>
    </recommendedName>
    <alternativeName>
        <fullName evidence="9">Elongation factor-like 1</fullName>
    </alternativeName>
</protein>
<dbReference type="FunFam" id="3.30.70.240:FF:000006">
    <property type="entry name" value="Elongation factor like GTPase 1"/>
    <property type="match status" value="1"/>
</dbReference>
<keyword evidence="4" id="KW-0547">Nucleotide-binding</keyword>
<dbReference type="AlphaFoldDB" id="A0A9N8WUU7"/>
<dbReference type="Proteomes" id="UP000789706">
    <property type="component" value="Unassembled WGS sequence"/>
</dbReference>
<dbReference type="CDD" id="cd16261">
    <property type="entry name" value="EF2_snRNP_III"/>
    <property type="match status" value="1"/>
</dbReference>
<dbReference type="CDD" id="cd01885">
    <property type="entry name" value="EF2"/>
    <property type="match status" value="1"/>
</dbReference>
<dbReference type="InterPro" id="IPR020568">
    <property type="entry name" value="Ribosomal_Su5_D2-typ_SF"/>
</dbReference>
<dbReference type="InterPro" id="IPR027417">
    <property type="entry name" value="P-loop_NTPase"/>
</dbReference>
<dbReference type="FunFam" id="3.30.70.870:FF:000002">
    <property type="entry name" value="Translation elongation factor 2"/>
    <property type="match status" value="1"/>
</dbReference>
<reference evidence="12" key="1">
    <citation type="submission" date="2021-06" db="EMBL/GenBank/DDBJ databases">
        <authorList>
            <person name="Kallberg Y."/>
            <person name="Tangrot J."/>
            <person name="Rosling A."/>
        </authorList>
    </citation>
    <scope>NUCLEOTIDE SEQUENCE</scope>
    <source>
        <strain evidence="12">AZ414A</strain>
    </source>
</reference>
<dbReference type="CDD" id="cd01681">
    <property type="entry name" value="aeEF2_snRNP_like_IV"/>
    <property type="match status" value="1"/>
</dbReference>
<evidence type="ECO:0000256" key="8">
    <source>
        <dbReference type="ARBA" id="ARBA00068031"/>
    </source>
</evidence>
<comment type="caution">
    <text evidence="12">The sequence shown here is derived from an EMBL/GenBank/DDBJ whole genome shotgun (WGS) entry which is preliminary data.</text>
</comment>
<evidence type="ECO:0000256" key="5">
    <source>
        <dbReference type="ARBA" id="ARBA00022801"/>
    </source>
</evidence>
<dbReference type="SUPFAM" id="SSF54211">
    <property type="entry name" value="Ribosomal protein S5 domain 2-like"/>
    <property type="match status" value="1"/>
</dbReference>
<dbReference type="InterPro" id="IPR035647">
    <property type="entry name" value="EFG_III/V"/>
</dbReference>
<dbReference type="InterPro" id="IPR041095">
    <property type="entry name" value="EFG_II"/>
</dbReference>
<dbReference type="PANTHER" id="PTHR42908">
    <property type="entry name" value="TRANSLATION ELONGATION FACTOR-RELATED"/>
    <property type="match status" value="1"/>
</dbReference>
<evidence type="ECO:0000256" key="7">
    <source>
        <dbReference type="ARBA" id="ARBA00048548"/>
    </source>
</evidence>
<dbReference type="InterPro" id="IPR005225">
    <property type="entry name" value="Small_GTP-bd"/>
</dbReference>
<dbReference type="InterPro" id="IPR000640">
    <property type="entry name" value="EFG_V-like"/>
</dbReference>
<evidence type="ECO:0000256" key="4">
    <source>
        <dbReference type="ARBA" id="ARBA00022741"/>
    </source>
</evidence>
<proteinExistence type="predicted"/>
<dbReference type="EMBL" id="CAJVPK010000329">
    <property type="protein sequence ID" value="CAG8495045.1"/>
    <property type="molecule type" value="Genomic_DNA"/>
</dbReference>
<dbReference type="Pfam" id="PF00009">
    <property type="entry name" value="GTP_EFTU"/>
    <property type="match status" value="1"/>
</dbReference>
<dbReference type="GO" id="GO:0043022">
    <property type="term" value="F:ribosome binding"/>
    <property type="evidence" value="ECO:0007669"/>
    <property type="project" value="TreeGrafter"/>
</dbReference>
<dbReference type="GO" id="GO:0005829">
    <property type="term" value="C:cytosol"/>
    <property type="evidence" value="ECO:0007669"/>
    <property type="project" value="TreeGrafter"/>
</dbReference>
<keyword evidence="2" id="KW-0963">Cytoplasm</keyword>
<dbReference type="InterPro" id="IPR004161">
    <property type="entry name" value="EFTu-like_2"/>
</dbReference>
<dbReference type="CDD" id="cd04096">
    <property type="entry name" value="eEF2_snRNP_like_C"/>
    <property type="match status" value="1"/>
</dbReference>
<evidence type="ECO:0000259" key="11">
    <source>
        <dbReference type="PROSITE" id="PS51722"/>
    </source>
</evidence>
<feature type="domain" description="Tr-type G" evidence="11">
    <location>
        <begin position="17"/>
        <end position="292"/>
    </location>
</feature>
<dbReference type="Pfam" id="PF03144">
    <property type="entry name" value="GTP_EFTU_D2"/>
    <property type="match status" value="1"/>
</dbReference>
<evidence type="ECO:0000256" key="3">
    <source>
        <dbReference type="ARBA" id="ARBA00022517"/>
    </source>
</evidence>
<dbReference type="InterPro" id="IPR014721">
    <property type="entry name" value="Ribsml_uS5_D2-typ_fold_subgr"/>
</dbReference>
<sequence>MPIVTTAQLVKLQARTDHIRNICILAHVDHGKTTLSDSLLASNGIISSKLAGKVRYLDSREDEQQRGITMEASGISLYFKILREAAEGGNYTKSDEYLINLIDAPGHVDFASEVSTASRLCDGALILVDVVEGVCTQTHTVLRQAWVEKVNPILVLNKVDRLVTELKLTPSEAYVHINKILEQVNAIMGTFYAGDVMEEETRKHDAEKERLTKKEGNENSDIESSSSETILEERDDSNIYFTPDSGNVVFASALDGWAFRVEQFAQIYAAKLGIKENILRKVLWGDYYLDPKTKRLLQYRHLKGRQLKPMFVHHIEKIEKIVKSLNLKILPRDKRSKDTRSLLISIFNQWLPLSTALPSPVAAQPVRLPRMLGALPTSHAEPKTGFEQDLYNCNYSDSSPVIAYVSKMCAVFSSQLPENRRKQWTAEELRERGRQKRGELLLASNNRQGISLTDTSSDSNNEYQKIPISEDSNVINENEESQPKETFIGFARLYSGTIRVGQKLYVLGPKYDPSFPDLHCSEVTIESLYLMMGRELESLQEVPAGNVFGVGGLEGHILKNGTLSSTKEFKSLAGVTTETSPIVRVALEPEDPSEINKLIEGLRLLNQADPCVEVLVQETGEHVILTAGEVHLEVSKKDFDLRERFAKIEIQVSPPIVPFRETIVSVQEQNKELSTQHGVVTVSTPNKYCVIKLRAVPLPSNVTSFLNQHVITIKSILDERQQRNKVESQITDDYEDSLKEVANKEERVLDNEEFLKNLESEFSKAVEKEIWKDVVDKWRKNSSESKNSDLPLQIENDKDLNKQSSSVLTIRDFEENIHTGFQLATKSGPLCAEPMMGVAYFLEDFKISIPEENIDVTEMRSKVGGQVITTMRDACRQSFLEWSPRLMLAMYSCDIQATTETLGRVYGVISRRRGRIISEEMKEGTPFFQICALLPVFESFGFADEIRKRTSGAASPQLIFNGFEMLDQDPFWVPTTEEELEDLGEKSDRENLAKKYMESVRIRKGMSTDKKIVEHAEKQRTLKKK</sequence>
<keyword evidence="13" id="KW-1185">Reference proteome</keyword>
<dbReference type="SUPFAM" id="SSF52540">
    <property type="entry name" value="P-loop containing nucleoside triphosphate hydrolases"/>
    <property type="match status" value="1"/>
</dbReference>
<feature type="compositionally biased region" description="Basic and acidic residues" evidence="10">
    <location>
        <begin position="202"/>
        <end position="217"/>
    </location>
</feature>
<dbReference type="GO" id="GO:0005525">
    <property type="term" value="F:GTP binding"/>
    <property type="evidence" value="ECO:0007669"/>
    <property type="project" value="UniProtKB-KW"/>
</dbReference>
<keyword evidence="5" id="KW-0378">Hydrolase</keyword>
<name>A0A9N8WUU7_9GLOM</name>
<dbReference type="GO" id="GO:1990904">
    <property type="term" value="C:ribonucleoprotein complex"/>
    <property type="evidence" value="ECO:0007669"/>
    <property type="project" value="TreeGrafter"/>
</dbReference>
<dbReference type="Gene3D" id="3.30.70.870">
    <property type="entry name" value="Elongation Factor G (Translational Gtpase), domain 3"/>
    <property type="match status" value="1"/>
</dbReference>
<dbReference type="SMART" id="SM00838">
    <property type="entry name" value="EFG_C"/>
    <property type="match status" value="1"/>
</dbReference>
<keyword evidence="3" id="KW-0690">Ribosome biogenesis</keyword>
<dbReference type="GO" id="GO:0003924">
    <property type="term" value="F:GTPase activity"/>
    <property type="evidence" value="ECO:0007669"/>
    <property type="project" value="InterPro"/>
</dbReference>
<evidence type="ECO:0000256" key="1">
    <source>
        <dbReference type="ARBA" id="ARBA00004496"/>
    </source>
</evidence>
<dbReference type="PANTHER" id="PTHR42908:SF3">
    <property type="entry name" value="ELONGATION FACTOR-LIKE GTPASE 1"/>
    <property type="match status" value="1"/>
</dbReference>
<keyword evidence="6" id="KW-0342">GTP-binding</keyword>
<evidence type="ECO:0000256" key="10">
    <source>
        <dbReference type="SAM" id="MobiDB-lite"/>
    </source>
</evidence>
<dbReference type="Gene3D" id="3.30.230.10">
    <property type="match status" value="1"/>
</dbReference>
<comment type="subcellular location">
    <subcellularLocation>
        <location evidence="1">Cytoplasm</location>
    </subcellularLocation>
</comment>
<dbReference type="NCBIfam" id="TIGR00231">
    <property type="entry name" value="small_GTP"/>
    <property type="match status" value="1"/>
</dbReference>
<dbReference type="FunFam" id="3.40.50.300:FF:000746">
    <property type="entry name" value="Ribosome assembly protein 1"/>
    <property type="match status" value="1"/>
</dbReference>
<dbReference type="Pfam" id="PF14492">
    <property type="entry name" value="EFG_III"/>
    <property type="match status" value="1"/>
</dbReference>
<evidence type="ECO:0000313" key="12">
    <source>
        <dbReference type="EMBL" id="CAG8495045.1"/>
    </source>
</evidence>
<dbReference type="Gene3D" id="3.30.70.240">
    <property type="match status" value="1"/>
</dbReference>
<evidence type="ECO:0000256" key="6">
    <source>
        <dbReference type="ARBA" id="ARBA00023134"/>
    </source>
</evidence>